<evidence type="ECO:0000313" key="2">
    <source>
        <dbReference type="Proteomes" id="UP000326396"/>
    </source>
</evidence>
<protein>
    <submittedName>
        <fullName evidence="1">Uncharacterized protein</fullName>
    </submittedName>
</protein>
<organism evidence="1 2">
    <name type="scientific">Mikania micrantha</name>
    <name type="common">bitter vine</name>
    <dbReference type="NCBI Taxonomy" id="192012"/>
    <lineage>
        <taxon>Eukaryota</taxon>
        <taxon>Viridiplantae</taxon>
        <taxon>Streptophyta</taxon>
        <taxon>Embryophyta</taxon>
        <taxon>Tracheophyta</taxon>
        <taxon>Spermatophyta</taxon>
        <taxon>Magnoliopsida</taxon>
        <taxon>eudicotyledons</taxon>
        <taxon>Gunneridae</taxon>
        <taxon>Pentapetalae</taxon>
        <taxon>asterids</taxon>
        <taxon>campanulids</taxon>
        <taxon>Asterales</taxon>
        <taxon>Asteraceae</taxon>
        <taxon>Asteroideae</taxon>
        <taxon>Heliantheae alliance</taxon>
        <taxon>Eupatorieae</taxon>
        <taxon>Mikania</taxon>
    </lineage>
</organism>
<comment type="caution">
    <text evidence="1">The sequence shown here is derived from an EMBL/GenBank/DDBJ whole genome shotgun (WGS) entry which is preliminary data.</text>
</comment>
<accession>A0A5N6PA43</accession>
<keyword evidence="2" id="KW-1185">Reference proteome</keyword>
<dbReference type="Proteomes" id="UP000326396">
    <property type="component" value="Linkage Group LG13"/>
</dbReference>
<dbReference type="AlphaFoldDB" id="A0A5N6PA43"/>
<name>A0A5N6PA43_9ASTR</name>
<evidence type="ECO:0000313" key="1">
    <source>
        <dbReference type="EMBL" id="KAD6118975.1"/>
    </source>
</evidence>
<proteinExistence type="predicted"/>
<sequence length="111" mass="12414">MFATLRLRYEEMTKGHANIISAMAELLNSDRGDENDTVKISNWFTGVILEAVSTVFQVTAAGLFSSSGALYLFICSFPKRPSSSKEPQLKPMNRAPFTSKHTLYCNHIHKT</sequence>
<dbReference type="EMBL" id="SZYD01000005">
    <property type="protein sequence ID" value="KAD6118975.1"/>
    <property type="molecule type" value="Genomic_DNA"/>
</dbReference>
<reference evidence="1 2" key="1">
    <citation type="submission" date="2019-05" db="EMBL/GenBank/DDBJ databases">
        <title>Mikania micrantha, genome provides insights into the molecular mechanism of rapid growth.</title>
        <authorList>
            <person name="Liu B."/>
        </authorList>
    </citation>
    <scope>NUCLEOTIDE SEQUENCE [LARGE SCALE GENOMIC DNA]</scope>
    <source>
        <strain evidence="1">NLD-2019</strain>
        <tissue evidence="1">Leaf</tissue>
    </source>
</reference>
<dbReference type="OrthoDB" id="6612291at2759"/>
<gene>
    <name evidence="1" type="ORF">E3N88_10246</name>
</gene>